<dbReference type="AlphaFoldDB" id="A0A5J4U5J3"/>
<comment type="caution">
    <text evidence="2">The sequence shown here is derived from an EMBL/GenBank/DDBJ whole genome shotgun (WGS) entry which is preliminary data.</text>
</comment>
<reference evidence="2 3" key="1">
    <citation type="submission" date="2019-03" db="EMBL/GenBank/DDBJ databases">
        <title>Single cell metagenomics reveals metabolic interactions within the superorganism composed of flagellate Streblomastix strix and complex community of Bacteroidetes bacteria on its surface.</title>
        <authorList>
            <person name="Treitli S.C."/>
            <person name="Kolisko M."/>
            <person name="Husnik F."/>
            <person name="Keeling P."/>
            <person name="Hampl V."/>
        </authorList>
    </citation>
    <scope>NUCLEOTIDE SEQUENCE [LARGE SCALE GENOMIC DNA]</scope>
    <source>
        <strain evidence="2">ST1C</strain>
    </source>
</reference>
<evidence type="ECO:0000313" key="2">
    <source>
        <dbReference type="EMBL" id="KAA6366106.1"/>
    </source>
</evidence>
<evidence type="ECO:0000256" key="1">
    <source>
        <dbReference type="SAM" id="MobiDB-lite"/>
    </source>
</evidence>
<organism evidence="2 3">
    <name type="scientific">Streblomastix strix</name>
    <dbReference type="NCBI Taxonomy" id="222440"/>
    <lineage>
        <taxon>Eukaryota</taxon>
        <taxon>Metamonada</taxon>
        <taxon>Preaxostyla</taxon>
        <taxon>Oxymonadida</taxon>
        <taxon>Streblomastigidae</taxon>
        <taxon>Streblomastix</taxon>
    </lineage>
</organism>
<feature type="compositionally biased region" description="Basic residues" evidence="1">
    <location>
        <begin position="26"/>
        <end position="39"/>
    </location>
</feature>
<dbReference type="EMBL" id="SNRW01019729">
    <property type="protein sequence ID" value="KAA6366106.1"/>
    <property type="molecule type" value="Genomic_DNA"/>
</dbReference>
<sequence>MYKQQLNLQFQVKQESFQSSNPALRSRSKFRSKESKRRTKGAQTFFTKVGGGAKLDLLIAQQEKKETIQRNQPQNSQVEAKSEEIGGILRRFCAAWAAIREEKQVMMGIMPL</sequence>
<dbReference type="Proteomes" id="UP000324800">
    <property type="component" value="Unassembled WGS sequence"/>
</dbReference>
<accession>A0A5J4U5J3</accession>
<protein>
    <submittedName>
        <fullName evidence="2">Uncharacterized protein</fullName>
    </submittedName>
</protein>
<proteinExistence type="predicted"/>
<evidence type="ECO:0000313" key="3">
    <source>
        <dbReference type="Proteomes" id="UP000324800"/>
    </source>
</evidence>
<gene>
    <name evidence="2" type="ORF">EZS28_038368</name>
</gene>
<name>A0A5J4U5J3_9EUKA</name>
<feature type="region of interest" description="Disordered" evidence="1">
    <location>
        <begin position="16"/>
        <end position="39"/>
    </location>
</feature>